<reference evidence="4" key="1">
    <citation type="journal article" date="2019" name="Gigascience">
        <title>De novo genome assembly of the endangered Acer yangbiense, a plant species with extremely small populations endemic to Yunnan Province, China.</title>
        <authorList>
            <person name="Yang J."/>
            <person name="Wariss H.M."/>
            <person name="Tao L."/>
            <person name="Zhang R."/>
            <person name="Yun Q."/>
            <person name="Hollingsworth P."/>
            <person name="Dao Z."/>
            <person name="Luo G."/>
            <person name="Guo H."/>
            <person name="Ma Y."/>
            <person name="Sun W."/>
        </authorList>
    </citation>
    <scope>NUCLEOTIDE SEQUENCE [LARGE SCALE GENOMIC DNA]</scope>
    <source>
        <strain evidence="4">cv. Malutang</strain>
    </source>
</reference>
<dbReference type="AlphaFoldDB" id="A0A5C7HLW0"/>
<dbReference type="OrthoDB" id="2507178at2759"/>
<organism evidence="3 4">
    <name type="scientific">Acer yangbiense</name>
    <dbReference type="NCBI Taxonomy" id="1000413"/>
    <lineage>
        <taxon>Eukaryota</taxon>
        <taxon>Viridiplantae</taxon>
        <taxon>Streptophyta</taxon>
        <taxon>Embryophyta</taxon>
        <taxon>Tracheophyta</taxon>
        <taxon>Spermatophyta</taxon>
        <taxon>Magnoliopsida</taxon>
        <taxon>eudicotyledons</taxon>
        <taxon>Gunneridae</taxon>
        <taxon>Pentapetalae</taxon>
        <taxon>rosids</taxon>
        <taxon>malvids</taxon>
        <taxon>Sapindales</taxon>
        <taxon>Sapindaceae</taxon>
        <taxon>Hippocastanoideae</taxon>
        <taxon>Acereae</taxon>
        <taxon>Acer</taxon>
    </lineage>
</organism>
<evidence type="ECO:0000256" key="1">
    <source>
        <dbReference type="SAM" id="MobiDB-lite"/>
    </source>
</evidence>
<name>A0A5C7HLW0_9ROSI</name>
<evidence type="ECO:0000313" key="3">
    <source>
        <dbReference type="EMBL" id="TXG57838.1"/>
    </source>
</evidence>
<protein>
    <recommendedName>
        <fullName evidence="2">No apical meristem-associated C-terminal domain-containing protein</fullName>
    </recommendedName>
</protein>
<proteinExistence type="predicted"/>
<evidence type="ECO:0000313" key="4">
    <source>
        <dbReference type="Proteomes" id="UP000323000"/>
    </source>
</evidence>
<sequence>MCGFFPEKAETHAFDILKELVEELKVKPCPVVFVSFSGGPKACMYKALQIIDGTCETQLNLKREAIRMYTDFTGQPFKFEHCWEILKNHPKWCSGELTEQCGSKKQKTVDGSSLDNPSPPTSTTPGSFDTIDLDSPVNEDTNFNGVVRPQGRKAAKEKRRRMNNDKGVIDVLNNLHCTIERQIDFNREELELKRETLKMEKEFREKNQRMKERKNQERIMNTDLNKLQLALRAAYEKMQAQIMKEWERDGLFGDVFDSDNVDL</sequence>
<dbReference type="InterPro" id="IPR029466">
    <property type="entry name" value="NAM-associated_C"/>
</dbReference>
<feature type="domain" description="No apical meristem-associated C-terminal" evidence="2">
    <location>
        <begin position="76"/>
        <end position="242"/>
    </location>
</feature>
<dbReference type="Proteomes" id="UP000323000">
    <property type="component" value="Chromosome 7"/>
</dbReference>
<evidence type="ECO:0000259" key="2">
    <source>
        <dbReference type="Pfam" id="PF14303"/>
    </source>
</evidence>
<accession>A0A5C7HLW0</accession>
<keyword evidence="4" id="KW-1185">Reference proteome</keyword>
<gene>
    <name evidence="3" type="ORF">EZV62_015667</name>
</gene>
<dbReference type="PANTHER" id="PTHR45023:SF4">
    <property type="entry name" value="GLYCINE-RICH PROTEIN-RELATED"/>
    <property type="match status" value="1"/>
</dbReference>
<dbReference type="EMBL" id="VAHF01000007">
    <property type="protein sequence ID" value="TXG57838.1"/>
    <property type="molecule type" value="Genomic_DNA"/>
</dbReference>
<comment type="caution">
    <text evidence="3">The sequence shown here is derived from an EMBL/GenBank/DDBJ whole genome shotgun (WGS) entry which is preliminary data.</text>
</comment>
<dbReference type="PANTHER" id="PTHR45023">
    <property type="match status" value="1"/>
</dbReference>
<dbReference type="Pfam" id="PF14303">
    <property type="entry name" value="NAM-associated"/>
    <property type="match status" value="1"/>
</dbReference>
<feature type="region of interest" description="Disordered" evidence="1">
    <location>
        <begin position="104"/>
        <end position="129"/>
    </location>
</feature>